<proteinExistence type="predicted"/>
<dbReference type="GeneID" id="34573612"/>
<dbReference type="GO" id="GO:0005739">
    <property type="term" value="C:mitochondrion"/>
    <property type="evidence" value="ECO:0007669"/>
    <property type="project" value="TreeGrafter"/>
</dbReference>
<organism evidence="1 2">
    <name type="scientific">Penicillium arizonense</name>
    <dbReference type="NCBI Taxonomy" id="1835702"/>
    <lineage>
        <taxon>Eukaryota</taxon>
        <taxon>Fungi</taxon>
        <taxon>Dikarya</taxon>
        <taxon>Ascomycota</taxon>
        <taxon>Pezizomycotina</taxon>
        <taxon>Eurotiomycetes</taxon>
        <taxon>Eurotiomycetidae</taxon>
        <taxon>Eurotiales</taxon>
        <taxon>Aspergillaceae</taxon>
        <taxon>Penicillium</taxon>
    </lineage>
</organism>
<dbReference type="Gene3D" id="3.40.50.300">
    <property type="entry name" value="P-loop containing nucleotide triphosphate hydrolases"/>
    <property type="match status" value="1"/>
</dbReference>
<dbReference type="AlphaFoldDB" id="A0A1F5LR61"/>
<keyword evidence="2" id="KW-1185">Reference proteome</keyword>
<evidence type="ECO:0000313" key="1">
    <source>
        <dbReference type="EMBL" id="OGE55692.1"/>
    </source>
</evidence>
<dbReference type="RefSeq" id="XP_022491121.1">
    <property type="nucleotide sequence ID" value="XM_022628878.1"/>
</dbReference>
<reference evidence="1 2" key="1">
    <citation type="journal article" date="2016" name="Sci. Rep.">
        <title>Penicillium arizonense, a new, genome sequenced fungal species, reveals a high chemical diversity in secreted metabolites.</title>
        <authorList>
            <person name="Grijseels S."/>
            <person name="Nielsen J.C."/>
            <person name="Randelovic M."/>
            <person name="Nielsen J."/>
            <person name="Nielsen K.F."/>
            <person name="Workman M."/>
            <person name="Frisvad J.C."/>
        </authorList>
    </citation>
    <scope>NUCLEOTIDE SEQUENCE [LARGE SCALE GENOMIC DNA]</scope>
    <source>
        <strain evidence="1 2">CBS 141311</strain>
    </source>
</reference>
<gene>
    <name evidence="1" type="ORF">PENARI_c004G00284</name>
</gene>
<dbReference type="STRING" id="1835702.A0A1F5LR61"/>
<comment type="caution">
    <text evidence="1">The sequence shown here is derived from an EMBL/GenBank/DDBJ whole genome shotgun (WGS) entry which is preliminary data.</text>
</comment>
<dbReference type="PANTHER" id="PTHR46434">
    <property type="entry name" value="GENETIC INTERACTOR OF PROHIBITINS 3, MITOCHONDRIAL"/>
    <property type="match status" value="1"/>
</dbReference>
<evidence type="ECO:0008006" key="3">
    <source>
        <dbReference type="Google" id="ProtNLM"/>
    </source>
</evidence>
<name>A0A1F5LR61_PENAI</name>
<dbReference type="OrthoDB" id="1696305at2759"/>
<dbReference type="PANTHER" id="PTHR46434:SF1">
    <property type="entry name" value="GENETIC INTERACTOR OF PROHIBITINS 3, MITOCHONDRIAL"/>
    <property type="match status" value="1"/>
</dbReference>
<evidence type="ECO:0000313" key="2">
    <source>
        <dbReference type="Proteomes" id="UP000177622"/>
    </source>
</evidence>
<sequence>MSLCSRGAILRSPRLNLLRLTSKAIPRSPTHTLFSRTRVAPQVNVLPDLRSQCCAFSTTRYRPVQTTVDAVTEVLPVCCPGCGAFSQTVEPNEPGYYNTSRKQTRKLLAASKQTLELDDNDTVEVHQNDIIKDSEPPRPTQDGAFPDRAIEPVSDFLGSSKRITHVCDRCHDLIHHNKAVASPKPTILSIRNYLEESPYKWNRVYHIIDAADFPMSLVPRIHWALNLQQRSQNRRAAHDKYLRGSKLPTISFIITRSDLLAATKDQVDSKMEYIRTELRAALGRTGRDARLGNVHMISAHRGWWTKDVKEEIRDHGGGIWVVGKANVGKSSFIEACFPKDSKNMEKIEEYIGTRREEEIPNKRQASLDDPNSLLPPAPHEDLYPVLPVVSSLPGTTVSPIRIPFGRGRGEVIDLPGLERGLLEDFVKDEHKRDLIMTKRIKPERCTIKPGQSLLLGGGLIRITPTNPQDTVMVASFLPIESHITNTQKAIEMQAEERPYRGTVLMKEGTGSSMASAGKFDIKWDVTRSHLPTSLAKAVADKGIPIPSLPYQVMSADILVEGCGWIELSIQIRSKRGAESDEASYPQVEVFSPKGKHIGSRRPMECWQFIADKLKQDKRKRPRTRHH</sequence>
<protein>
    <recommendedName>
        <fullName evidence="3">G domain-containing protein</fullName>
    </recommendedName>
</protein>
<dbReference type="Proteomes" id="UP000177622">
    <property type="component" value="Unassembled WGS sequence"/>
</dbReference>
<dbReference type="InterPro" id="IPR050896">
    <property type="entry name" value="Mito_lipid_metab_GTPase"/>
</dbReference>
<accession>A0A1F5LR61</accession>
<dbReference type="SUPFAM" id="SSF52540">
    <property type="entry name" value="P-loop containing nucleoside triphosphate hydrolases"/>
    <property type="match status" value="1"/>
</dbReference>
<dbReference type="InterPro" id="IPR027417">
    <property type="entry name" value="P-loop_NTPase"/>
</dbReference>
<dbReference type="EMBL" id="LXJU01000004">
    <property type="protein sequence ID" value="OGE55692.1"/>
    <property type="molecule type" value="Genomic_DNA"/>
</dbReference>